<dbReference type="EMBL" id="DS113183">
    <property type="protein sequence ID" value="EAY22590.1"/>
    <property type="molecule type" value="Genomic_DNA"/>
</dbReference>
<reference evidence="1" key="2">
    <citation type="journal article" date="2007" name="Science">
        <title>Draft genome sequence of the sexually transmitted pathogen Trichomonas vaginalis.</title>
        <authorList>
            <person name="Carlton J.M."/>
            <person name="Hirt R.P."/>
            <person name="Silva J.C."/>
            <person name="Delcher A.L."/>
            <person name="Schatz M."/>
            <person name="Zhao Q."/>
            <person name="Wortman J.R."/>
            <person name="Bidwell S.L."/>
            <person name="Alsmark U.C.M."/>
            <person name="Besteiro S."/>
            <person name="Sicheritz-Ponten T."/>
            <person name="Noel C.J."/>
            <person name="Dacks J.B."/>
            <person name="Foster P.G."/>
            <person name="Simillion C."/>
            <person name="Van de Peer Y."/>
            <person name="Miranda-Saavedra D."/>
            <person name="Barton G.J."/>
            <person name="Westrop G.D."/>
            <person name="Mueller S."/>
            <person name="Dessi D."/>
            <person name="Fiori P.L."/>
            <person name="Ren Q."/>
            <person name="Paulsen I."/>
            <person name="Zhang H."/>
            <person name="Bastida-Corcuera F.D."/>
            <person name="Simoes-Barbosa A."/>
            <person name="Brown M.T."/>
            <person name="Hayes R.D."/>
            <person name="Mukherjee M."/>
            <person name="Okumura C.Y."/>
            <person name="Schneider R."/>
            <person name="Smith A.J."/>
            <person name="Vanacova S."/>
            <person name="Villalvazo M."/>
            <person name="Haas B.J."/>
            <person name="Pertea M."/>
            <person name="Feldblyum T.V."/>
            <person name="Utterback T.R."/>
            <person name="Shu C.L."/>
            <person name="Osoegawa K."/>
            <person name="de Jong P.J."/>
            <person name="Hrdy I."/>
            <person name="Horvathova L."/>
            <person name="Zubacova Z."/>
            <person name="Dolezal P."/>
            <person name="Malik S.B."/>
            <person name="Logsdon J.M. Jr."/>
            <person name="Henze K."/>
            <person name="Gupta A."/>
            <person name="Wang C.C."/>
            <person name="Dunne R.L."/>
            <person name="Upcroft J.A."/>
            <person name="Upcroft P."/>
            <person name="White O."/>
            <person name="Salzberg S.L."/>
            <person name="Tang P."/>
            <person name="Chiu C.-H."/>
            <person name="Lee Y.-S."/>
            <person name="Embley T.M."/>
            <person name="Coombs G.H."/>
            <person name="Mottram J.C."/>
            <person name="Tachezy J."/>
            <person name="Fraser-Liggett C.M."/>
            <person name="Johnson P.J."/>
        </authorList>
    </citation>
    <scope>NUCLEOTIDE SEQUENCE [LARGE SCALE GENOMIC DNA]</scope>
    <source>
        <strain evidence="1">G3</strain>
    </source>
</reference>
<dbReference type="VEuPathDB" id="TrichDB:TVAGG3_0812650"/>
<dbReference type="InParanoid" id="A2DAT7"/>
<proteinExistence type="predicted"/>
<dbReference type="PANTHER" id="PTHR24159:SF5">
    <property type="entry name" value="ANK_REP_REGION DOMAIN-CONTAINING PROTEIN"/>
    <property type="match status" value="1"/>
</dbReference>
<dbReference type="VEuPathDB" id="TrichDB:TVAG_036150"/>
<accession>A2DAT7</accession>
<dbReference type="Proteomes" id="UP000001542">
    <property type="component" value="Unassembled WGS sequence"/>
</dbReference>
<gene>
    <name evidence="1" type="ORF">TVAG_036150</name>
</gene>
<sequence>MSHSDQPKNENGCDFSHLKPSEVFEYPSQASKIIWGVNSNNISEVSSQIIEFITTSKITIQMAIHLIATFSLIREKDIKLFAELYFNISNKFSCNYKPTNRNVATLLYYNGIKFEGFEPRKKKGEILNIFSKESPLYYIAWDKVDELKSKFPKLALNREIDYIFTPLNCAIKYGSELCFNYLKNMGAKYNISSPRLAVQ</sequence>
<evidence type="ECO:0008006" key="3">
    <source>
        <dbReference type="Google" id="ProtNLM"/>
    </source>
</evidence>
<evidence type="ECO:0000313" key="2">
    <source>
        <dbReference type="Proteomes" id="UP000001542"/>
    </source>
</evidence>
<keyword evidence="2" id="KW-1185">Reference proteome</keyword>
<protein>
    <recommendedName>
        <fullName evidence="3">DUF3447 domain-containing protein</fullName>
    </recommendedName>
</protein>
<dbReference type="AlphaFoldDB" id="A2DAT7"/>
<evidence type="ECO:0000313" key="1">
    <source>
        <dbReference type="EMBL" id="EAY22590.1"/>
    </source>
</evidence>
<dbReference type="RefSeq" id="XP_001583576.1">
    <property type="nucleotide sequence ID" value="XM_001583526.1"/>
</dbReference>
<reference evidence="1" key="1">
    <citation type="submission" date="2006-10" db="EMBL/GenBank/DDBJ databases">
        <authorList>
            <person name="Amadeo P."/>
            <person name="Zhao Q."/>
            <person name="Wortman J."/>
            <person name="Fraser-Liggett C."/>
            <person name="Carlton J."/>
        </authorList>
    </citation>
    <scope>NUCLEOTIDE SEQUENCE</scope>
    <source>
        <strain evidence="1">G3</strain>
    </source>
</reference>
<dbReference type="KEGG" id="tva:5468146"/>
<name>A2DAT7_TRIV3</name>
<organism evidence="1 2">
    <name type="scientific">Trichomonas vaginalis (strain ATCC PRA-98 / G3)</name>
    <dbReference type="NCBI Taxonomy" id="412133"/>
    <lineage>
        <taxon>Eukaryota</taxon>
        <taxon>Metamonada</taxon>
        <taxon>Parabasalia</taxon>
        <taxon>Trichomonadida</taxon>
        <taxon>Trichomonadidae</taxon>
        <taxon>Trichomonas</taxon>
    </lineage>
</organism>
<dbReference type="PANTHER" id="PTHR24159">
    <property type="match status" value="1"/>
</dbReference>
<dbReference type="SMR" id="A2DAT7"/>